<dbReference type="SUPFAM" id="SSF51182">
    <property type="entry name" value="RmlC-like cupins"/>
    <property type="match status" value="1"/>
</dbReference>
<dbReference type="Pfam" id="PF07883">
    <property type="entry name" value="Cupin_2"/>
    <property type="match status" value="1"/>
</dbReference>
<protein>
    <submittedName>
        <fullName evidence="2">Cupin domain-containing protein</fullName>
    </submittedName>
</protein>
<organism evidence="2 3">
    <name type="scientific">Archangium lansingense</name>
    <dbReference type="NCBI Taxonomy" id="2995310"/>
    <lineage>
        <taxon>Bacteria</taxon>
        <taxon>Pseudomonadati</taxon>
        <taxon>Myxococcota</taxon>
        <taxon>Myxococcia</taxon>
        <taxon>Myxococcales</taxon>
        <taxon>Cystobacterineae</taxon>
        <taxon>Archangiaceae</taxon>
        <taxon>Archangium</taxon>
    </lineage>
</organism>
<evidence type="ECO:0000313" key="3">
    <source>
        <dbReference type="Proteomes" id="UP001207654"/>
    </source>
</evidence>
<gene>
    <name evidence="2" type="ORF">OV287_09525</name>
</gene>
<name>A0ABT3ZZ88_9BACT</name>
<comment type="caution">
    <text evidence="2">The sequence shown here is derived from an EMBL/GenBank/DDBJ whole genome shotgun (WGS) entry which is preliminary data.</text>
</comment>
<accession>A0ABT3ZZ88</accession>
<dbReference type="InterPro" id="IPR014710">
    <property type="entry name" value="RmlC-like_jellyroll"/>
</dbReference>
<proteinExistence type="predicted"/>
<dbReference type="InterPro" id="IPR013096">
    <property type="entry name" value="Cupin_2"/>
</dbReference>
<keyword evidence="3" id="KW-1185">Reference proteome</keyword>
<evidence type="ECO:0000259" key="1">
    <source>
        <dbReference type="Pfam" id="PF07883"/>
    </source>
</evidence>
<reference evidence="2 3" key="1">
    <citation type="submission" date="2022-11" db="EMBL/GenBank/DDBJ databases">
        <title>Minimal conservation of predation-associated metabolite biosynthetic gene clusters underscores biosynthetic potential of Myxococcota including descriptions for ten novel species: Archangium lansinium sp. nov., Myxococcus landrumus sp. nov., Nannocystis bai.</title>
        <authorList>
            <person name="Ahearne A."/>
            <person name="Stevens C."/>
            <person name="Phillips K."/>
        </authorList>
    </citation>
    <scope>NUCLEOTIDE SEQUENCE [LARGE SCALE GENOMIC DNA]</scope>
    <source>
        <strain evidence="2 3">MIWBW</strain>
    </source>
</reference>
<dbReference type="CDD" id="cd06981">
    <property type="entry name" value="cupin_reut_a1446"/>
    <property type="match status" value="1"/>
</dbReference>
<sequence>MDNLFALPHPLPEQETFEPLLPDRGILIERIISTGQASPPGHWYDQERDEWVVLLQGRAKLVWEDGRTRELTPGDHVFLPAHERHRVEWTSREPPCIWLAVHGDLRGVRG</sequence>
<dbReference type="RefSeq" id="WP_267533686.1">
    <property type="nucleotide sequence ID" value="NZ_JAPNKA010000001.1"/>
</dbReference>
<dbReference type="EMBL" id="JAPNKA010000001">
    <property type="protein sequence ID" value="MCY1074727.1"/>
    <property type="molecule type" value="Genomic_DNA"/>
</dbReference>
<dbReference type="Gene3D" id="2.60.120.10">
    <property type="entry name" value="Jelly Rolls"/>
    <property type="match status" value="1"/>
</dbReference>
<dbReference type="Proteomes" id="UP001207654">
    <property type="component" value="Unassembled WGS sequence"/>
</dbReference>
<feature type="domain" description="Cupin type-2" evidence="1">
    <location>
        <begin position="34"/>
        <end position="101"/>
    </location>
</feature>
<dbReference type="InterPro" id="IPR011051">
    <property type="entry name" value="RmlC_Cupin_sf"/>
</dbReference>
<evidence type="ECO:0000313" key="2">
    <source>
        <dbReference type="EMBL" id="MCY1074727.1"/>
    </source>
</evidence>